<gene>
    <name evidence="2" type="ORF">W97_01609</name>
</gene>
<dbReference type="EMBL" id="JH767558">
    <property type="protein sequence ID" value="EON62387.1"/>
    <property type="molecule type" value="Genomic_DNA"/>
</dbReference>
<accession>R7YKD4</accession>
<keyword evidence="3" id="KW-1185">Reference proteome</keyword>
<feature type="compositionally biased region" description="Basic and acidic residues" evidence="1">
    <location>
        <begin position="78"/>
        <end position="97"/>
    </location>
</feature>
<dbReference type="GeneID" id="19898920"/>
<protein>
    <submittedName>
        <fullName evidence="2">Uncharacterized protein</fullName>
    </submittedName>
</protein>
<dbReference type="AlphaFoldDB" id="R7YKD4"/>
<name>R7YKD4_CONA1</name>
<reference evidence="3" key="1">
    <citation type="submission" date="2012-06" db="EMBL/GenBank/DDBJ databases">
        <title>The genome sequence of Coniosporium apollinis CBS 100218.</title>
        <authorList>
            <consortium name="The Broad Institute Genome Sequencing Platform"/>
            <person name="Cuomo C."/>
            <person name="Gorbushina A."/>
            <person name="Noack S."/>
            <person name="Walker B."/>
            <person name="Young S.K."/>
            <person name="Zeng Q."/>
            <person name="Gargeya S."/>
            <person name="Fitzgerald M."/>
            <person name="Haas B."/>
            <person name="Abouelleil A."/>
            <person name="Alvarado L."/>
            <person name="Arachchi H.M."/>
            <person name="Berlin A.M."/>
            <person name="Chapman S.B."/>
            <person name="Goldberg J."/>
            <person name="Griggs A."/>
            <person name="Gujja S."/>
            <person name="Hansen M."/>
            <person name="Howarth C."/>
            <person name="Imamovic A."/>
            <person name="Larimer J."/>
            <person name="McCowan C."/>
            <person name="Montmayeur A."/>
            <person name="Murphy C."/>
            <person name="Neiman D."/>
            <person name="Pearson M."/>
            <person name="Priest M."/>
            <person name="Roberts A."/>
            <person name="Saif S."/>
            <person name="Shea T."/>
            <person name="Sisk P."/>
            <person name="Sykes S."/>
            <person name="Wortman J."/>
            <person name="Nusbaum C."/>
            <person name="Birren B."/>
        </authorList>
    </citation>
    <scope>NUCLEOTIDE SEQUENCE [LARGE SCALE GENOMIC DNA]</scope>
    <source>
        <strain evidence="3">CBS 100218</strain>
    </source>
</reference>
<proteinExistence type="predicted"/>
<sequence>MSPKPSPSILQTLRSSNFWATAAKGIPAIIAASIIQISFSQWMNPAPGSEKAVLGKKMQKSFGETHPWRMAVPRPGRGKVEEAKEGEEIGRLDRNTEGLEAWGL</sequence>
<evidence type="ECO:0000313" key="2">
    <source>
        <dbReference type="EMBL" id="EON62387.1"/>
    </source>
</evidence>
<evidence type="ECO:0000313" key="3">
    <source>
        <dbReference type="Proteomes" id="UP000016924"/>
    </source>
</evidence>
<dbReference type="Proteomes" id="UP000016924">
    <property type="component" value="Unassembled WGS sequence"/>
</dbReference>
<organism evidence="2 3">
    <name type="scientific">Coniosporium apollinis (strain CBS 100218)</name>
    <name type="common">Rock-inhabiting black yeast</name>
    <dbReference type="NCBI Taxonomy" id="1168221"/>
    <lineage>
        <taxon>Eukaryota</taxon>
        <taxon>Fungi</taxon>
        <taxon>Dikarya</taxon>
        <taxon>Ascomycota</taxon>
        <taxon>Pezizomycotina</taxon>
        <taxon>Dothideomycetes</taxon>
        <taxon>Dothideomycetes incertae sedis</taxon>
        <taxon>Coniosporium</taxon>
    </lineage>
</organism>
<feature type="region of interest" description="Disordered" evidence="1">
    <location>
        <begin position="64"/>
        <end position="104"/>
    </location>
</feature>
<dbReference type="HOGENOM" id="CLU_2249987_0_0_1"/>
<dbReference type="RefSeq" id="XP_007777704.1">
    <property type="nucleotide sequence ID" value="XM_007779514.1"/>
</dbReference>
<evidence type="ECO:0000256" key="1">
    <source>
        <dbReference type="SAM" id="MobiDB-lite"/>
    </source>
</evidence>